<feature type="non-terminal residue" evidence="3">
    <location>
        <position position="94"/>
    </location>
</feature>
<organism evidence="3 4">
    <name type="scientific">Rhinopomastus cyanomelas</name>
    <name type="common">Common scimitarbill</name>
    <dbReference type="NCBI Taxonomy" id="113115"/>
    <lineage>
        <taxon>Eukaryota</taxon>
        <taxon>Metazoa</taxon>
        <taxon>Chordata</taxon>
        <taxon>Craniata</taxon>
        <taxon>Vertebrata</taxon>
        <taxon>Euteleostomi</taxon>
        <taxon>Archelosauria</taxon>
        <taxon>Archosauria</taxon>
        <taxon>Dinosauria</taxon>
        <taxon>Saurischia</taxon>
        <taxon>Theropoda</taxon>
        <taxon>Coelurosauria</taxon>
        <taxon>Aves</taxon>
        <taxon>Neognathae</taxon>
        <taxon>Neoaves</taxon>
        <taxon>Telluraves</taxon>
        <taxon>Coraciimorphae</taxon>
        <taxon>Bucerotiformes</taxon>
        <taxon>Rhinopomastidae</taxon>
        <taxon>Rhinopomastus</taxon>
    </lineage>
</organism>
<evidence type="ECO:0000313" key="4">
    <source>
        <dbReference type="Proteomes" id="UP000565785"/>
    </source>
</evidence>
<dbReference type="InterPro" id="IPR009072">
    <property type="entry name" value="Histone-fold"/>
</dbReference>
<dbReference type="GO" id="GO:0000786">
    <property type="term" value="C:nucleosome"/>
    <property type="evidence" value="ECO:0007669"/>
    <property type="project" value="InterPro"/>
</dbReference>
<dbReference type="InterPro" id="IPR007125">
    <property type="entry name" value="H2A/H2B/H3"/>
</dbReference>
<evidence type="ECO:0000313" key="3">
    <source>
        <dbReference type="EMBL" id="NXN92011.1"/>
    </source>
</evidence>
<dbReference type="AlphaFoldDB" id="A0A7L1MWW0"/>
<accession>A0A7L1MWW0</accession>
<reference evidence="3 4" key="1">
    <citation type="submission" date="2019-09" db="EMBL/GenBank/DDBJ databases">
        <title>Bird 10,000 Genomes (B10K) Project - Family phase.</title>
        <authorList>
            <person name="Zhang G."/>
        </authorList>
    </citation>
    <scope>NUCLEOTIDE SEQUENCE [LARGE SCALE GENOMIC DNA]</scope>
    <source>
        <strain evidence="3">B10K-DU-002-35</strain>
        <tissue evidence="3">Muscle</tissue>
    </source>
</reference>
<feature type="non-terminal residue" evidence="3">
    <location>
        <position position="1"/>
    </location>
</feature>
<dbReference type="GO" id="GO:0030527">
    <property type="term" value="F:structural constituent of chromatin"/>
    <property type="evidence" value="ECO:0007669"/>
    <property type="project" value="InterPro"/>
</dbReference>
<dbReference type="SUPFAM" id="SSF47113">
    <property type="entry name" value="Histone-fold"/>
    <property type="match status" value="1"/>
</dbReference>
<evidence type="ECO:0000256" key="1">
    <source>
        <dbReference type="ARBA" id="ARBA00010343"/>
    </source>
</evidence>
<dbReference type="OrthoDB" id="9396507at2759"/>
<dbReference type="Pfam" id="PF00125">
    <property type="entry name" value="Histone"/>
    <property type="match status" value="1"/>
</dbReference>
<dbReference type="InterPro" id="IPR000164">
    <property type="entry name" value="Histone_H3/CENP-A"/>
</dbReference>
<sequence length="94" mass="10155">IRGAMAALWKKLRVGRRKPPELLPAAAFRRLVQSLVPPGSFGVQGAAVGGLREGCKAHLVALLEVWGLCALHAKRAAPRAADVQLVRCLRAERR</sequence>
<dbReference type="GO" id="GO:0046982">
    <property type="term" value="F:protein heterodimerization activity"/>
    <property type="evidence" value="ECO:0007669"/>
    <property type="project" value="InterPro"/>
</dbReference>
<evidence type="ECO:0000259" key="2">
    <source>
        <dbReference type="Pfam" id="PF00125"/>
    </source>
</evidence>
<proteinExistence type="inferred from homology"/>
<comment type="similarity">
    <text evidence="1">Belongs to the histone H3 family.</text>
</comment>
<dbReference type="Proteomes" id="UP000565785">
    <property type="component" value="Unassembled WGS sequence"/>
</dbReference>
<dbReference type="PRINTS" id="PR00622">
    <property type="entry name" value="HISTONEH3"/>
</dbReference>
<comment type="caution">
    <text evidence="3">The sequence shown here is derived from an EMBL/GenBank/DDBJ whole genome shotgun (WGS) entry which is preliminary data.</text>
</comment>
<gene>
    <name evidence="3" type="primary">Hht1</name>
    <name evidence="3" type="ORF">RHICYA_R15806</name>
</gene>
<feature type="domain" description="Core Histone H2A/H2B/H3" evidence="2">
    <location>
        <begin position="22"/>
        <end position="89"/>
    </location>
</feature>
<protein>
    <submittedName>
        <fullName evidence="3">H3 protein</fullName>
    </submittedName>
</protein>
<dbReference type="Gene3D" id="1.10.20.10">
    <property type="entry name" value="Histone, subunit A"/>
    <property type="match status" value="1"/>
</dbReference>
<dbReference type="SMART" id="SM00428">
    <property type="entry name" value="H3"/>
    <property type="match status" value="1"/>
</dbReference>
<keyword evidence="4" id="KW-1185">Reference proteome</keyword>
<name>A0A7L1MWW0_RHICY</name>
<dbReference type="EMBL" id="VXBP01000778">
    <property type="protein sequence ID" value="NXN92011.1"/>
    <property type="molecule type" value="Genomic_DNA"/>
</dbReference>
<dbReference type="GO" id="GO:0003677">
    <property type="term" value="F:DNA binding"/>
    <property type="evidence" value="ECO:0007669"/>
    <property type="project" value="InterPro"/>
</dbReference>